<reference evidence="2 3" key="1">
    <citation type="submission" date="2024-04" db="EMBL/GenBank/DDBJ databases">
        <title>Phyllosticta paracitricarpa is synonymous to the EU quarantine fungus P. citricarpa based on phylogenomic analyses.</title>
        <authorList>
            <consortium name="Lawrence Berkeley National Laboratory"/>
            <person name="Van Ingen-Buijs V.A."/>
            <person name="Van Westerhoven A.C."/>
            <person name="Haridas S."/>
            <person name="Skiadas P."/>
            <person name="Martin F."/>
            <person name="Groenewald J.Z."/>
            <person name="Crous P.W."/>
            <person name="Seidl M.F."/>
        </authorList>
    </citation>
    <scope>NUCLEOTIDE SEQUENCE [LARGE SCALE GENOMIC DNA]</scope>
    <source>
        <strain evidence="2 3">CBS 123371</strain>
    </source>
</reference>
<protein>
    <submittedName>
        <fullName evidence="2">Uncharacterized protein</fullName>
    </submittedName>
</protein>
<dbReference type="Proteomes" id="UP001363622">
    <property type="component" value="Unassembled WGS sequence"/>
</dbReference>
<evidence type="ECO:0000313" key="2">
    <source>
        <dbReference type="EMBL" id="KAK7518618.1"/>
    </source>
</evidence>
<gene>
    <name evidence="2" type="ORF">IWZ03DRAFT_405447</name>
</gene>
<evidence type="ECO:0000313" key="3">
    <source>
        <dbReference type="Proteomes" id="UP001363622"/>
    </source>
</evidence>
<organism evidence="2 3">
    <name type="scientific">Phyllosticta citriasiana</name>
    <dbReference type="NCBI Taxonomy" id="595635"/>
    <lineage>
        <taxon>Eukaryota</taxon>
        <taxon>Fungi</taxon>
        <taxon>Dikarya</taxon>
        <taxon>Ascomycota</taxon>
        <taxon>Pezizomycotina</taxon>
        <taxon>Dothideomycetes</taxon>
        <taxon>Dothideomycetes incertae sedis</taxon>
        <taxon>Botryosphaeriales</taxon>
        <taxon>Phyllostictaceae</taxon>
        <taxon>Phyllosticta</taxon>
    </lineage>
</organism>
<evidence type="ECO:0000256" key="1">
    <source>
        <dbReference type="SAM" id="SignalP"/>
    </source>
</evidence>
<feature type="signal peptide" evidence="1">
    <location>
        <begin position="1"/>
        <end position="24"/>
    </location>
</feature>
<name>A0ABR1KNV8_9PEZI</name>
<keyword evidence="1" id="KW-0732">Signal</keyword>
<dbReference type="EMBL" id="JBBPHU010000004">
    <property type="protein sequence ID" value="KAK7518618.1"/>
    <property type="molecule type" value="Genomic_DNA"/>
</dbReference>
<proteinExistence type="predicted"/>
<sequence>MLSPIASVLGSLSALALLTRGVLAQDDQTQTCFSFGMDFQGGGTYFQNIASNDNFTFVQEFEGCKNDSALNLLVDPSGNQIQCSSTPMQPDDADQMSTCPINKSKLISGAWSILIMSNNGKAPDAGLPIAYERDFSLTVGPQLTTTYTPTVTSTTVVPSIINSTTTSTSLVSKTLAASTVVAPSTTVQKTVTITPKEVVVTKTTALLTLTIPSISLSVSKAVVTQTATCILPTKPSIPDPFARIWPKFPTAKSIMSAASAAATPTSAKFRFVKGRGLVHDDLPKWLEEREARLAAAHELDKRAPDPQPLTVTEQDTAKWVTVTSTSMAPPVTNIVNATVVSTTMIQPPAVVVLSGRTTLTPATVTAPTPTTTKLSLTIAKTTQTFIQTVPVTVTTTITPAAVKTQCRQAGGILNKLF</sequence>
<accession>A0ABR1KNV8</accession>
<comment type="caution">
    <text evidence="2">The sequence shown here is derived from an EMBL/GenBank/DDBJ whole genome shotgun (WGS) entry which is preliminary data.</text>
</comment>
<feature type="chain" id="PRO_5045908634" evidence="1">
    <location>
        <begin position="25"/>
        <end position="417"/>
    </location>
</feature>
<keyword evidence="3" id="KW-1185">Reference proteome</keyword>